<organism evidence="9 10">
    <name type="scientific">Caenorhabditis auriculariae</name>
    <dbReference type="NCBI Taxonomy" id="2777116"/>
    <lineage>
        <taxon>Eukaryota</taxon>
        <taxon>Metazoa</taxon>
        <taxon>Ecdysozoa</taxon>
        <taxon>Nematoda</taxon>
        <taxon>Chromadorea</taxon>
        <taxon>Rhabditida</taxon>
        <taxon>Rhabditina</taxon>
        <taxon>Rhabditomorpha</taxon>
        <taxon>Rhabditoidea</taxon>
        <taxon>Rhabditidae</taxon>
        <taxon>Peloderinae</taxon>
        <taxon>Caenorhabditis</taxon>
    </lineage>
</organism>
<dbReference type="GO" id="GO:0005634">
    <property type="term" value="C:nucleus"/>
    <property type="evidence" value="ECO:0007669"/>
    <property type="project" value="UniProtKB-SubCell"/>
</dbReference>
<accession>A0A8S1HLN9</accession>
<keyword evidence="5" id="KW-0862">Zinc</keyword>
<dbReference type="InterPro" id="IPR050888">
    <property type="entry name" value="ZnF_C2H2-type_TF"/>
</dbReference>
<protein>
    <recommendedName>
        <fullName evidence="8">C2H2-type domain-containing protein</fullName>
    </recommendedName>
</protein>
<dbReference type="Proteomes" id="UP000835052">
    <property type="component" value="Unassembled WGS sequence"/>
</dbReference>
<name>A0A8S1HLN9_9PELO</name>
<feature type="domain" description="C2H2-type" evidence="8">
    <location>
        <begin position="192"/>
        <end position="217"/>
    </location>
</feature>
<keyword evidence="6" id="KW-0539">Nucleus</keyword>
<keyword evidence="3" id="KW-0677">Repeat</keyword>
<evidence type="ECO:0000256" key="7">
    <source>
        <dbReference type="SAM" id="MobiDB-lite"/>
    </source>
</evidence>
<keyword evidence="4" id="KW-0863">Zinc-finger</keyword>
<feature type="region of interest" description="Disordered" evidence="7">
    <location>
        <begin position="94"/>
        <end position="120"/>
    </location>
</feature>
<reference evidence="9" key="1">
    <citation type="submission" date="2020-10" db="EMBL/GenBank/DDBJ databases">
        <authorList>
            <person name="Kikuchi T."/>
        </authorList>
    </citation>
    <scope>NUCLEOTIDE SEQUENCE</scope>
    <source>
        <strain evidence="9">NKZ352</strain>
    </source>
</reference>
<feature type="domain" description="C2H2-type" evidence="8">
    <location>
        <begin position="345"/>
        <end position="368"/>
    </location>
</feature>
<gene>
    <name evidence="9" type="ORF">CAUJ_LOCUS11856</name>
</gene>
<dbReference type="AlphaFoldDB" id="A0A8S1HLN9"/>
<evidence type="ECO:0000256" key="5">
    <source>
        <dbReference type="ARBA" id="ARBA00022833"/>
    </source>
</evidence>
<feature type="domain" description="C2H2-type" evidence="8">
    <location>
        <begin position="223"/>
        <end position="248"/>
    </location>
</feature>
<dbReference type="InterPro" id="IPR013087">
    <property type="entry name" value="Znf_C2H2_type"/>
</dbReference>
<evidence type="ECO:0000259" key="8">
    <source>
        <dbReference type="SMART" id="SM00355"/>
    </source>
</evidence>
<dbReference type="OrthoDB" id="8117402at2759"/>
<sequence>MSRRKRPLDEETNPMMKPCAPKYAILRLKSDEDCLQMFQFALSRGIVDISFVSHPREFFNLVDGGLKPNEEDDEKKFSLLAPSRSPQQLLLEQRLQASPSVPETSTALATSEESEMTSQPLPLPNPQLLTAVQQQHLNNVFTAMLAAQNALVPSSTASNLLTTSAPTPAPTSSLLPPQLAASPTFVPSSEIMSCRLCNTNVSCKKISNLTSHCLKYHMTSSLWQCPEEGCPFADSDYNKTKTHMRTSHGSEGTPKDNRTKETTLTTQILLTQCFPNINWVQNYSPETAENKFAGEENSLVNWASFIPPQSEFTNIECAACNLKVSLNKRSVEEHINMLHVYERPYQCGLCTYANVEEWKVRMHATLKHPETPFVNFLRPQSSLKPHLFIAELFPELKAFLPEDEIDKAVRTFNTPVSTALAFLRSSATPDSAVSNPEHAAQLDGAEQPEPPVEIKPIDVVSLSAPSMASSPIDVVGGAATPPMTHEPTPPTLTAEVFTGNGNSLENLKPATDLPAAEMEKFIATLLAVQSSLPPSNATSLNSGVILHPPMKKRRTRQNDDVERVSCEVCQNKVDSKRTTLISHAKTHCQQRQWQCPFCESSASFHSKLKLHIANAHKNDAEPLDLYSPELENQWLVMFRTCFPTYAEQCFKEDWKFRSKQQQSSGLDDSSVVYMNSVANEGAEMPKRALLLEGLITPSNSPHLNVLPQRMPTV</sequence>
<proteinExistence type="predicted"/>
<keyword evidence="2" id="KW-0479">Metal-binding</keyword>
<feature type="domain" description="C2H2-type" evidence="8">
    <location>
        <begin position="593"/>
        <end position="616"/>
    </location>
</feature>
<feature type="region of interest" description="Disordered" evidence="7">
    <location>
        <begin position="428"/>
        <end position="451"/>
    </location>
</feature>
<evidence type="ECO:0000256" key="3">
    <source>
        <dbReference type="ARBA" id="ARBA00022737"/>
    </source>
</evidence>
<evidence type="ECO:0000313" key="9">
    <source>
        <dbReference type="EMBL" id="CAD6195938.1"/>
    </source>
</evidence>
<dbReference type="SMART" id="SM00355">
    <property type="entry name" value="ZnF_C2H2"/>
    <property type="match status" value="6"/>
</dbReference>
<evidence type="ECO:0000313" key="10">
    <source>
        <dbReference type="Proteomes" id="UP000835052"/>
    </source>
</evidence>
<evidence type="ECO:0000256" key="1">
    <source>
        <dbReference type="ARBA" id="ARBA00004123"/>
    </source>
</evidence>
<feature type="domain" description="C2H2-type" evidence="8">
    <location>
        <begin position="315"/>
        <end position="339"/>
    </location>
</feature>
<dbReference type="GO" id="GO:0008270">
    <property type="term" value="F:zinc ion binding"/>
    <property type="evidence" value="ECO:0007669"/>
    <property type="project" value="UniProtKB-KW"/>
</dbReference>
<evidence type="ECO:0000256" key="6">
    <source>
        <dbReference type="ARBA" id="ARBA00023242"/>
    </source>
</evidence>
<evidence type="ECO:0000256" key="4">
    <source>
        <dbReference type="ARBA" id="ARBA00022771"/>
    </source>
</evidence>
<dbReference type="PANTHER" id="PTHR24406">
    <property type="entry name" value="TRANSCRIPTIONAL REPRESSOR CTCFL-RELATED"/>
    <property type="match status" value="1"/>
</dbReference>
<dbReference type="Gene3D" id="3.30.160.60">
    <property type="entry name" value="Classic Zinc Finger"/>
    <property type="match status" value="2"/>
</dbReference>
<dbReference type="EMBL" id="CAJGYM010000063">
    <property type="protein sequence ID" value="CAD6195938.1"/>
    <property type="molecule type" value="Genomic_DNA"/>
</dbReference>
<evidence type="ECO:0000256" key="2">
    <source>
        <dbReference type="ARBA" id="ARBA00022723"/>
    </source>
</evidence>
<comment type="caution">
    <text evidence="9">The sequence shown here is derived from an EMBL/GenBank/DDBJ whole genome shotgun (WGS) entry which is preliminary data.</text>
</comment>
<keyword evidence="10" id="KW-1185">Reference proteome</keyword>
<comment type="subcellular location">
    <subcellularLocation>
        <location evidence="1">Nucleus</location>
    </subcellularLocation>
</comment>
<feature type="domain" description="C2H2-type" evidence="8">
    <location>
        <begin position="564"/>
        <end position="587"/>
    </location>
</feature>
<feature type="compositionally biased region" description="Polar residues" evidence="7">
    <location>
        <begin position="94"/>
        <end position="111"/>
    </location>
</feature>